<proteinExistence type="predicted"/>
<organism evidence="2 3">
    <name type="scientific">Hevea brasiliensis</name>
    <name type="common">Para rubber tree</name>
    <name type="synonym">Siphonia brasiliensis</name>
    <dbReference type="NCBI Taxonomy" id="3981"/>
    <lineage>
        <taxon>Eukaryota</taxon>
        <taxon>Viridiplantae</taxon>
        <taxon>Streptophyta</taxon>
        <taxon>Embryophyta</taxon>
        <taxon>Tracheophyta</taxon>
        <taxon>Spermatophyta</taxon>
        <taxon>Magnoliopsida</taxon>
        <taxon>eudicotyledons</taxon>
        <taxon>Gunneridae</taxon>
        <taxon>Pentapetalae</taxon>
        <taxon>rosids</taxon>
        <taxon>fabids</taxon>
        <taxon>Malpighiales</taxon>
        <taxon>Euphorbiaceae</taxon>
        <taxon>Crotonoideae</taxon>
        <taxon>Micrandreae</taxon>
        <taxon>Hevea</taxon>
    </lineage>
</organism>
<feature type="domain" description="Retroviral polymerase SH3-like" evidence="1">
    <location>
        <begin position="78"/>
        <end position="114"/>
    </location>
</feature>
<keyword evidence="3" id="KW-1185">Reference proteome</keyword>
<sequence length="275" mass="30994">MHTRIEWCRGAKKSNGGRNGQKLVESKRTSRLFLGRSSCNRAVYLLNISPTKAVLNQTPYEAWMGKKPRVSHLKAFGCVAYSLVNFRSKLDEKSEKCIFIGYSPHSKAYRLYNPAGCLDDRKSTYSNIFSFGSGAITWSSKKQETVALSLSKAEYAAATSAARQALWLRKLIEDFSLEQKGATKIFCDNQSTIAIAKNPAFRGRTKHIVVHHHFIRKLVTNGKVVLKFRSTNEQTADVFTKSLSQAKHQLFILQLGVYDFESRGSVERMIQNIDG</sequence>
<dbReference type="InterPro" id="IPR057670">
    <property type="entry name" value="SH3_retrovirus"/>
</dbReference>
<protein>
    <recommendedName>
        <fullName evidence="1">Retroviral polymerase SH3-like domain-containing protein</fullName>
    </recommendedName>
</protein>
<gene>
    <name evidence="2" type="ORF">GH714_028032</name>
</gene>
<accession>A0A6A6N4F8</accession>
<evidence type="ECO:0000313" key="3">
    <source>
        <dbReference type="Proteomes" id="UP000467840"/>
    </source>
</evidence>
<dbReference type="PANTHER" id="PTHR11439">
    <property type="entry name" value="GAG-POL-RELATED RETROTRANSPOSON"/>
    <property type="match status" value="1"/>
</dbReference>
<dbReference type="EMBL" id="JAAGAX010000003">
    <property type="protein sequence ID" value="KAF2320530.1"/>
    <property type="molecule type" value="Genomic_DNA"/>
</dbReference>
<name>A0A6A6N4F8_HEVBR</name>
<comment type="caution">
    <text evidence="2">The sequence shown here is derived from an EMBL/GenBank/DDBJ whole genome shotgun (WGS) entry which is preliminary data.</text>
</comment>
<dbReference type="PANTHER" id="PTHR11439:SF463">
    <property type="entry name" value="REVERSE TRANSCRIPTASE TY1_COPIA-TYPE DOMAIN-CONTAINING PROTEIN"/>
    <property type="match status" value="1"/>
</dbReference>
<dbReference type="Pfam" id="PF25597">
    <property type="entry name" value="SH3_retrovirus"/>
    <property type="match status" value="1"/>
</dbReference>
<dbReference type="CDD" id="cd09272">
    <property type="entry name" value="RNase_HI_RT_Ty1"/>
    <property type="match status" value="1"/>
</dbReference>
<evidence type="ECO:0000259" key="1">
    <source>
        <dbReference type="Pfam" id="PF25597"/>
    </source>
</evidence>
<dbReference type="AlphaFoldDB" id="A0A6A6N4F8"/>
<dbReference type="Proteomes" id="UP000467840">
    <property type="component" value="Chromosome 10"/>
</dbReference>
<evidence type="ECO:0000313" key="2">
    <source>
        <dbReference type="EMBL" id="KAF2320530.1"/>
    </source>
</evidence>
<reference evidence="2 3" key="1">
    <citation type="journal article" date="2020" name="Mol. Plant">
        <title>The Chromosome-Based Rubber Tree Genome Provides New Insights into Spurge Genome Evolution and Rubber Biosynthesis.</title>
        <authorList>
            <person name="Liu J."/>
            <person name="Shi C."/>
            <person name="Shi C.C."/>
            <person name="Li W."/>
            <person name="Zhang Q.J."/>
            <person name="Zhang Y."/>
            <person name="Li K."/>
            <person name="Lu H.F."/>
            <person name="Shi C."/>
            <person name="Zhu S.T."/>
            <person name="Xiao Z.Y."/>
            <person name="Nan H."/>
            <person name="Yue Y."/>
            <person name="Zhu X.G."/>
            <person name="Wu Y."/>
            <person name="Hong X.N."/>
            <person name="Fan G.Y."/>
            <person name="Tong Y."/>
            <person name="Zhang D."/>
            <person name="Mao C.L."/>
            <person name="Liu Y.L."/>
            <person name="Hao S.J."/>
            <person name="Liu W.Q."/>
            <person name="Lv M.Q."/>
            <person name="Zhang H.B."/>
            <person name="Liu Y."/>
            <person name="Hu-Tang G.R."/>
            <person name="Wang J.P."/>
            <person name="Wang J.H."/>
            <person name="Sun Y.H."/>
            <person name="Ni S.B."/>
            <person name="Chen W.B."/>
            <person name="Zhang X.C."/>
            <person name="Jiao Y.N."/>
            <person name="Eichler E.E."/>
            <person name="Li G.H."/>
            <person name="Liu X."/>
            <person name="Gao L.Z."/>
        </authorList>
    </citation>
    <scope>NUCLEOTIDE SEQUENCE [LARGE SCALE GENOMIC DNA]</scope>
    <source>
        <strain evidence="3">cv. GT1</strain>
        <tissue evidence="2">Leaf</tissue>
    </source>
</reference>